<evidence type="ECO:0000313" key="3">
    <source>
        <dbReference type="Proteomes" id="UP000535182"/>
    </source>
</evidence>
<gene>
    <name evidence="2" type="ORF">HDF14_001729</name>
</gene>
<name>A0A9X0QD69_9BACT</name>
<accession>A0A9X0QD69</accession>
<dbReference type="InterPro" id="IPR027417">
    <property type="entry name" value="P-loop_NTPase"/>
</dbReference>
<dbReference type="Proteomes" id="UP000535182">
    <property type="component" value="Unassembled WGS sequence"/>
</dbReference>
<feature type="domain" description="Helicase HerA-like C-terminal" evidence="1">
    <location>
        <begin position="12"/>
        <end position="501"/>
    </location>
</feature>
<dbReference type="Pfam" id="PF05872">
    <property type="entry name" value="HerA_C"/>
    <property type="match status" value="1"/>
</dbReference>
<dbReference type="Gene3D" id="3.40.50.300">
    <property type="entry name" value="P-loop containing nucleotide triphosphate hydrolases"/>
    <property type="match status" value="2"/>
</dbReference>
<protein>
    <recommendedName>
        <fullName evidence="1">Helicase HerA-like C-terminal domain-containing protein</fullName>
    </recommendedName>
</protein>
<keyword evidence="3" id="KW-1185">Reference proteome</keyword>
<evidence type="ECO:0000259" key="1">
    <source>
        <dbReference type="Pfam" id="PF05872"/>
    </source>
</evidence>
<organism evidence="2 3">
    <name type="scientific">Tunturiibacter gelidiferens</name>
    <dbReference type="NCBI Taxonomy" id="3069689"/>
    <lineage>
        <taxon>Bacteria</taxon>
        <taxon>Pseudomonadati</taxon>
        <taxon>Acidobacteriota</taxon>
        <taxon>Terriglobia</taxon>
        <taxon>Terriglobales</taxon>
        <taxon>Acidobacteriaceae</taxon>
        <taxon>Tunturiibacter</taxon>
    </lineage>
</organism>
<dbReference type="PANTHER" id="PTHR30121:SF6">
    <property type="entry name" value="SLR6007 PROTEIN"/>
    <property type="match status" value="1"/>
</dbReference>
<sequence length="501" mass="52868">MVEMPLIAKGADELYLLPGMTNRHGLVAGATGTGKTVTLQVMAEVLSSIGVPVFAADVKGDLSGISQAGKSSPKFDARVTAMGLGEWSFTGCPVVFWDVFGKQGHPVRATVSEMGPLLLSRILNLNDTQTGVLTLVFKIADDSGLLLLDMKDMQAMLQHVGEAAKEYQTQYGNISAASIGAIQRGLVGLEQQGGDLFFGEPALNIDDLLQVDSSGKGVVNILAADQLLQSPQLYATFLLWLMSELFEKLPEVGDLEKPKLVFFFDEAHLLFNDLPSVLQNRIEQVVRLIRSKGVGVFFVTQNPIDVPDTVLSQLGNRVQHALRAFSPRDQKAVKAAAQTFRANPKLNVEAVITELGVGEALVSFLDEKGIPAMVERAMVCPPHSQIGPITPEQRAAIIKNSVVAGVYETVVDRESAYERLKGKVGGGVAAPAGTPAGTGSGPGWMEAAGSALGGVLGSGGSRRGDTVLQAAVKSAARTMGSTVGRQLIRGVLGSLLGGSKR</sequence>
<dbReference type="EMBL" id="JACHEB010000003">
    <property type="protein sequence ID" value="MBB5328123.1"/>
    <property type="molecule type" value="Genomic_DNA"/>
</dbReference>
<dbReference type="SUPFAM" id="SSF52540">
    <property type="entry name" value="P-loop containing nucleoside triphosphate hydrolases"/>
    <property type="match status" value="1"/>
</dbReference>
<evidence type="ECO:0000313" key="2">
    <source>
        <dbReference type="EMBL" id="MBB5328123.1"/>
    </source>
</evidence>
<dbReference type="RefSeq" id="WP_183975320.1">
    <property type="nucleotide sequence ID" value="NZ_JACHEB010000003.1"/>
</dbReference>
<dbReference type="InterPro" id="IPR033186">
    <property type="entry name" value="HerA_C"/>
</dbReference>
<dbReference type="AlphaFoldDB" id="A0A9X0QD69"/>
<comment type="caution">
    <text evidence="2">The sequence shown here is derived from an EMBL/GenBank/DDBJ whole genome shotgun (WGS) entry which is preliminary data.</text>
</comment>
<dbReference type="InterPro" id="IPR051162">
    <property type="entry name" value="T4SS_component"/>
</dbReference>
<reference evidence="2 3" key="1">
    <citation type="submission" date="2020-08" db="EMBL/GenBank/DDBJ databases">
        <title>Genomic Encyclopedia of Type Strains, Phase IV (KMG-V): Genome sequencing to study the core and pangenomes of soil and plant-associated prokaryotes.</title>
        <authorList>
            <person name="Whitman W."/>
        </authorList>
    </citation>
    <scope>NUCLEOTIDE SEQUENCE [LARGE SCALE GENOMIC DNA]</scope>
    <source>
        <strain evidence="2 3">X5P2</strain>
    </source>
</reference>
<proteinExistence type="predicted"/>
<dbReference type="PANTHER" id="PTHR30121">
    <property type="entry name" value="UNCHARACTERIZED PROTEIN YJGR-RELATED"/>
    <property type="match status" value="1"/>
</dbReference>